<keyword evidence="2" id="KW-0479">Metal-binding</keyword>
<feature type="non-terminal residue" evidence="7">
    <location>
        <position position="257"/>
    </location>
</feature>
<dbReference type="OrthoDB" id="2690740at2759"/>
<evidence type="ECO:0000256" key="3">
    <source>
        <dbReference type="ARBA" id="ARBA00022964"/>
    </source>
</evidence>
<reference evidence="7 8" key="1">
    <citation type="journal article" date="2016" name="Mol. Biol. Evol.">
        <title>Comparative Genomics of Early-Diverging Mushroom-Forming Fungi Provides Insights into the Origins of Lignocellulose Decay Capabilities.</title>
        <authorList>
            <person name="Nagy L.G."/>
            <person name="Riley R."/>
            <person name="Tritt A."/>
            <person name="Adam C."/>
            <person name="Daum C."/>
            <person name="Floudas D."/>
            <person name="Sun H."/>
            <person name="Yadav J.S."/>
            <person name="Pangilinan J."/>
            <person name="Larsson K.H."/>
            <person name="Matsuura K."/>
            <person name="Barry K."/>
            <person name="Labutti K."/>
            <person name="Kuo R."/>
            <person name="Ohm R.A."/>
            <person name="Bhattacharya S.S."/>
            <person name="Shirouzu T."/>
            <person name="Yoshinaga Y."/>
            <person name="Martin F.M."/>
            <person name="Grigoriev I.V."/>
            <person name="Hibbett D.S."/>
        </authorList>
    </citation>
    <scope>NUCLEOTIDE SEQUENCE [LARGE SCALE GENOMIC DNA]</scope>
    <source>
        <strain evidence="7 8">CBS 109695</strain>
    </source>
</reference>
<dbReference type="Pfam" id="PF12851">
    <property type="entry name" value="Tet_JBP"/>
    <property type="match status" value="1"/>
</dbReference>
<organism evidence="7 8">
    <name type="scientific">Athelia psychrophila</name>
    <dbReference type="NCBI Taxonomy" id="1759441"/>
    <lineage>
        <taxon>Eukaryota</taxon>
        <taxon>Fungi</taxon>
        <taxon>Dikarya</taxon>
        <taxon>Basidiomycota</taxon>
        <taxon>Agaricomycotina</taxon>
        <taxon>Agaricomycetes</taxon>
        <taxon>Agaricomycetidae</taxon>
        <taxon>Atheliales</taxon>
        <taxon>Atheliaceae</taxon>
        <taxon>Athelia</taxon>
    </lineage>
</organism>
<name>A0A166CVD7_9AGAM</name>
<keyword evidence="5" id="KW-0408">Iron</keyword>
<evidence type="ECO:0000256" key="4">
    <source>
        <dbReference type="ARBA" id="ARBA00023002"/>
    </source>
</evidence>
<evidence type="ECO:0000256" key="1">
    <source>
        <dbReference type="ARBA" id="ARBA00001954"/>
    </source>
</evidence>
<keyword evidence="3" id="KW-0223">Dioxygenase</keyword>
<evidence type="ECO:0000256" key="5">
    <source>
        <dbReference type="ARBA" id="ARBA00023004"/>
    </source>
</evidence>
<feature type="non-terminal residue" evidence="7">
    <location>
        <position position="1"/>
    </location>
</feature>
<evidence type="ECO:0000313" key="7">
    <source>
        <dbReference type="EMBL" id="KZP14040.1"/>
    </source>
</evidence>
<feature type="domain" description="2OGFeDO JBP1/TET oxygenase" evidence="6">
    <location>
        <begin position="100"/>
        <end position="239"/>
    </location>
</feature>
<accession>A0A166CVD7</accession>
<dbReference type="GO" id="GO:0046872">
    <property type="term" value="F:metal ion binding"/>
    <property type="evidence" value="ECO:0007669"/>
    <property type="project" value="UniProtKB-KW"/>
</dbReference>
<dbReference type="Proteomes" id="UP000076532">
    <property type="component" value="Unassembled WGS sequence"/>
</dbReference>
<dbReference type="GO" id="GO:0051213">
    <property type="term" value="F:dioxygenase activity"/>
    <property type="evidence" value="ECO:0007669"/>
    <property type="project" value="UniProtKB-KW"/>
</dbReference>
<evidence type="ECO:0000256" key="2">
    <source>
        <dbReference type="ARBA" id="ARBA00022723"/>
    </source>
</evidence>
<dbReference type="STRING" id="436010.A0A166CVD7"/>
<dbReference type="EMBL" id="KV417623">
    <property type="protein sequence ID" value="KZP14040.1"/>
    <property type="molecule type" value="Genomic_DNA"/>
</dbReference>
<evidence type="ECO:0000259" key="6">
    <source>
        <dbReference type="Pfam" id="PF12851"/>
    </source>
</evidence>
<proteinExistence type="predicted"/>
<dbReference type="InterPro" id="IPR024779">
    <property type="entry name" value="2OGFeDO_JBP1/TET_oxygenase_dom"/>
</dbReference>
<dbReference type="AlphaFoldDB" id="A0A166CVD7"/>
<protein>
    <recommendedName>
        <fullName evidence="6">2OGFeDO JBP1/TET oxygenase domain-containing protein</fullName>
    </recommendedName>
</protein>
<keyword evidence="8" id="KW-1185">Reference proteome</keyword>
<sequence length="257" mass="29401">ETRDTLRVEDACGNLLALLISHASFIPSLKEKLEVLKAELQIAFPGELYSVDTASDQLFKFLALHFTWYNKFSESGAGAPDDIHPNQLLKDGSLKVNWGQRQPRESQQIRDHPALYKQVTDIMEDILIFVRGNIRHHLPQAYEELEIHCDFLPYSTPSPVHPFTSMVINLCACTKGHRDHGDKKWCATFTLGDFEGGEICFHESGLVFDSRPGDILVFRSQDETHFNLHVKGTRSTIVFHSDRTMDSWVDNYNRWTP</sequence>
<comment type="cofactor">
    <cofactor evidence="1">
        <name>Fe(2+)</name>
        <dbReference type="ChEBI" id="CHEBI:29033"/>
    </cofactor>
</comment>
<keyword evidence="4" id="KW-0560">Oxidoreductase</keyword>
<gene>
    <name evidence="7" type="ORF">FIBSPDRAFT_702759</name>
</gene>
<dbReference type="Gene3D" id="3.60.130.30">
    <property type="match status" value="1"/>
</dbReference>
<evidence type="ECO:0000313" key="8">
    <source>
        <dbReference type="Proteomes" id="UP000076532"/>
    </source>
</evidence>